<proteinExistence type="predicted"/>
<protein>
    <submittedName>
        <fullName evidence="2">Uncharacterized protein</fullName>
    </submittedName>
</protein>
<dbReference type="AlphaFoldDB" id="A0A8H3LUV7"/>
<sequence length="89" mass="10415">MVLKNPKFIKFQNSEEGKSILMMLNESSDTDTSSSSNPIDYPFPSNPERREGNNIPEAERAYKKRRSIIRERVPVFGVRRNLLLRLTFR</sequence>
<reference evidence="2" key="1">
    <citation type="submission" date="2019-10" db="EMBL/GenBank/DDBJ databases">
        <title>Conservation and host-specific expression of non-tandemly repeated heterogenous ribosome RNA gene in arbuscular mycorrhizal fungi.</title>
        <authorList>
            <person name="Maeda T."/>
            <person name="Kobayashi Y."/>
            <person name="Nakagawa T."/>
            <person name="Ezawa T."/>
            <person name="Yamaguchi K."/>
            <person name="Bino T."/>
            <person name="Nishimoto Y."/>
            <person name="Shigenobu S."/>
            <person name="Kawaguchi M."/>
        </authorList>
    </citation>
    <scope>NUCLEOTIDE SEQUENCE</scope>
    <source>
        <strain evidence="2">HR1</strain>
    </source>
</reference>
<organism evidence="2 3">
    <name type="scientific">Rhizophagus clarus</name>
    <dbReference type="NCBI Taxonomy" id="94130"/>
    <lineage>
        <taxon>Eukaryota</taxon>
        <taxon>Fungi</taxon>
        <taxon>Fungi incertae sedis</taxon>
        <taxon>Mucoromycota</taxon>
        <taxon>Glomeromycotina</taxon>
        <taxon>Glomeromycetes</taxon>
        <taxon>Glomerales</taxon>
        <taxon>Glomeraceae</taxon>
        <taxon>Rhizophagus</taxon>
    </lineage>
</organism>
<gene>
    <name evidence="2" type="ORF">RCL2_001851200</name>
</gene>
<comment type="caution">
    <text evidence="2">The sequence shown here is derived from an EMBL/GenBank/DDBJ whole genome shotgun (WGS) entry which is preliminary data.</text>
</comment>
<dbReference type="Proteomes" id="UP000615446">
    <property type="component" value="Unassembled WGS sequence"/>
</dbReference>
<evidence type="ECO:0000313" key="2">
    <source>
        <dbReference type="EMBL" id="GES91709.1"/>
    </source>
</evidence>
<name>A0A8H3LUV7_9GLOM</name>
<evidence type="ECO:0000313" key="3">
    <source>
        <dbReference type="Proteomes" id="UP000615446"/>
    </source>
</evidence>
<feature type="region of interest" description="Disordered" evidence="1">
    <location>
        <begin position="25"/>
        <end position="53"/>
    </location>
</feature>
<accession>A0A8H3LUV7</accession>
<dbReference type="EMBL" id="BLAL01000206">
    <property type="protein sequence ID" value="GES91709.1"/>
    <property type="molecule type" value="Genomic_DNA"/>
</dbReference>
<evidence type="ECO:0000256" key="1">
    <source>
        <dbReference type="SAM" id="MobiDB-lite"/>
    </source>
</evidence>